<dbReference type="NCBIfam" id="TIGR02889">
    <property type="entry name" value="spore_YpeB"/>
    <property type="match status" value="1"/>
</dbReference>
<dbReference type="Pfam" id="PF03413">
    <property type="entry name" value="PepSY"/>
    <property type="match status" value="1"/>
</dbReference>
<evidence type="ECO:0000259" key="4">
    <source>
        <dbReference type="Pfam" id="PF20769"/>
    </source>
</evidence>
<dbReference type="GO" id="GO:0009847">
    <property type="term" value="P:spore germination"/>
    <property type="evidence" value="ECO:0007669"/>
    <property type="project" value="InterPro"/>
</dbReference>
<sequence length="441" mass="50097">MVSKVLSGVLFIALVITGFWGYREHQQKQALLLKAENQYQRAFHDLSSHMDLLQDELGKSLAINSARQLSPCLSNVWRLAYSAQADVGQLPLTLMPFNRTQEFLQDLGNFTYHIAIRDTQKQPLNEQERKTLHQLYKESNDVEQNLRKLQTAVIEKNLRWMDAEIALSEQNKKTDNQIVDGFRMIDKRVSQYPELQSPTVTDLKSRNRPNIQNVSGNNVTPEQAAKQVANFFGMSDTKPIQVMPNGQGTSYPSYSVTVDKSKGGKIFLGQTVKGGHVVWMVDQREVGEARLDLVQAQEKAEAWLANHGFKNLTLTKTNQFDNVGIYTFAYQQGNVTVYPDTITVKVALDNGDVVGFNDQDWLFHHRQRMDVTPKLTAEQARKFVSPTMRVAERRLAIVQNDLGKEKLVWEFLGTLDNNTYKVFIDANTGEEQGVEKLKTVS</sequence>
<dbReference type="Proteomes" id="UP001057291">
    <property type="component" value="Unassembled WGS sequence"/>
</dbReference>
<feature type="coiled-coil region" evidence="1">
    <location>
        <begin position="125"/>
        <end position="152"/>
    </location>
</feature>
<dbReference type="InterPro" id="IPR025711">
    <property type="entry name" value="PepSY"/>
</dbReference>
<dbReference type="Pfam" id="PF20769">
    <property type="entry name" value="YPEB_N"/>
    <property type="match status" value="1"/>
</dbReference>
<keyword evidence="6" id="KW-1185">Reference proteome</keyword>
<dbReference type="RefSeq" id="WP_282201116.1">
    <property type="nucleotide sequence ID" value="NZ_BOQE01000001.1"/>
</dbReference>
<evidence type="ECO:0000313" key="5">
    <source>
        <dbReference type="EMBL" id="GIM48218.1"/>
    </source>
</evidence>
<accession>A0AAV4LK76</accession>
<dbReference type="EMBL" id="BOQE01000001">
    <property type="protein sequence ID" value="GIM48218.1"/>
    <property type="molecule type" value="Genomic_DNA"/>
</dbReference>
<evidence type="ECO:0000313" key="6">
    <source>
        <dbReference type="Proteomes" id="UP001057291"/>
    </source>
</evidence>
<comment type="caution">
    <text evidence="5">The sequence shown here is derived from an EMBL/GenBank/DDBJ whole genome shotgun (WGS) entry which is preliminary data.</text>
</comment>
<dbReference type="InterPro" id="IPR048402">
    <property type="entry name" value="YpeB_N"/>
</dbReference>
<proteinExistence type="predicted"/>
<evidence type="ECO:0000259" key="3">
    <source>
        <dbReference type="Pfam" id="PF14620"/>
    </source>
</evidence>
<feature type="domain" description="Sporulation protein YpeB PepSY1 and PepSY2" evidence="3">
    <location>
        <begin position="180"/>
        <end position="368"/>
    </location>
</feature>
<evidence type="ECO:0000259" key="2">
    <source>
        <dbReference type="Pfam" id="PF03413"/>
    </source>
</evidence>
<dbReference type="InterPro" id="IPR014239">
    <property type="entry name" value="YpeB_PepSY1-2"/>
</dbReference>
<feature type="domain" description="Sporulation protein YpeB N-terminal" evidence="4">
    <location>
        <begin position="27"/>
        <end position="162"/>
    </location>
</feature>
<feature type="domain" description="PepSY" evidence="2">
    <location>
        <begin position="375"/>
        <end position="435"/>
    </location>
</feature>
<dbReference type="AlphaFoldDB" id="A0AAV4LK76"/>
<dbReference type="Pfam" id="PF14620">
    <property type="entry name" value="YPEB_PepSY1-2"/>
    <property type="match status" value="1"/>
</dbReference>
<protein>
    <submittedName>
        <fullName evidence="5">Germination protein YpeB</fullName>
    </submittedName>
</protein>
<reference evidence="5" key="1">
    <citation type="journal article" date="2023" name="Int. J. Syst. Evol. Microbiol.">
        <title>Collibacillus ludicampi gen. nov., sp. nov., a new soil bacterium of the family Alicyclobacillaceae.</title>
        <authorList>
            <person name="Jojima T."/>
            <person name="Ioku Y."/>
            <person name="Fukuta Y."/>
            <person name="Shirasaka N."/>
            <person name="Matsumura Y."/>
            <person name="Mori M."/>
        </authorList>
    </citation>
    <scope>NUCLEOTIDE SEQUENCE</scope>
    <source>
        <strain evidence="5">TP075</strain>
    </source>
</reference>
<gene>
    <name evidence="5" type="ORF">DNHGIG_37670</name>
</gene>
<keyword evidence="1" id="KW-0175">Coiled coil</keyword>
<evidence type="ECO:0000256" key="1">
    <source>
        <dbReference type="SAM" id="Coils"/>
    </source>
</evidence>
<name>A0AAV4LK76_9BACL</name>
<organism evidence="5 6">
    <name type="scientific">Collibacillus ludicampi</name>
    <dbReference type="NCBI Taxonomy" id="2771369"/>
    <lineage>
        <taxon>Bacteria</taxon>
        <taxon>Bacillati</taxon>
        <taxon>Bacillota</taxon>
        <taxon>Bacilli</taxon>
        <taxon>Bacillales</taxon>
        <taxon>Alicyclobacillaceae</taxon>
        <taxon>Collibacillus</taxon>
    </lineage>
</organism>